<accession>A0A2S5BIV4</accession>
<dbReference type="InterPro" id="IPR036915">
    <property type="entry name" value="Cyclin-like_sf"/>
</dbReference>
<dbReference type="SMART" id="SM00385">
    <property type="entry name" value="CYCLIN"/>
    <property type="match status" value="1"/>
</dbReference>
<dbReference type="InterPro" id="IPR043198">
    <property type="entry name" value="Cyclin/Ssn8"/>
</dbReference>
<evidence type="ECO:0000313" key="5">
    <source>
        <dbReference type="Proteomes" id="UP000237144"/>
    </source>
</evidence>
<feature type="domain" description="Cyclin-like" evidence="3">
    <location>
        <begin position="67"/>
        <end position="189"/>
    </location>
</feature>
<evidence type="ECO:0000313" key="4">
    <source>
        <dbReference type="EMBL" id="POY76697.1"/>
    </source>
</evidence>
<dbReference type="OrthoDB" id="25002at2759"/>
<keyword evidence="1" id="KW-0195">Cyclin</keyword>
<dbReference type="Pfam" id="PF00134">
    <property type="entry name" value="Cyclin_N"/>
    <property type="match status" value="1"/>
</dbReference>
<dbReference type="PANTHER" id="PTHR10026">
    <property type="entry name" value="CYCLIN"/>
    <property type="match status" value="1"/>
</dbReference>
<protein>
    <recommendedName>
        <fullName evidence="3">Cyclin-like domain-containing protein</fullName>
    </recommendedName>
</protein>
<dbReference type="GO" id="GO:0006357">
    <property type="term" value="P:regulation of transcription by RNA polymerase II"/>
    <property type="evidence" value="ECO:0007669"/>
    <property type="project" value="InterPro"/>
</dbReference>
<feature type="region of interest" description="Disordered" evidence="2">
    <location>
        <begin position="518"/>
        <end position="543"/>
    </location>
</feature>
<evidence type="ECO:0000256" key="2">
    <source>
        <dbReference type="SAM" id="MobiDB-lite"/>
    </source>
</evidence>
<feature type="region of interest" description="Disordered" evidence="2">
    <location>
        <begin position="600"/>
        <end position="666"/>
    </location>
</feature>
<feature type="compositionally biased region" description="Basic and acidic residues" evidence="2">
    <location>
        <begin position="600"/>
        <end position="609"/>
    </location>
</feature>
<feature type="region of interest" description="Disordered" evidence="2">
    <location>
        <begin position="334"/>
        <end position="356"/>
    </location>
</feature>
<reference evidence="4 5" key="1">
    <citation type="journal article" date="2018" name="Front. Microbiol.">
        <title>Prospects for Fungal Bioremediation of Acidic Radioactive Waste Sites: Characterization and Genome Sequence of Rhodotorula taiwanensis MD1149.</title>
        <authorList>
            <person name="Tkavc R."/>
            <person name="Matrosova V.Y."/>
            <person name="Grichenko O.E."/>
            <person name="Gostincar C."/>
            <person name="Volpe R.P."/>
            <person name="Klimenkova P."/>
            <person name="Gaidamakova E.K."/>
            <person name="Zhou C.E."/>
            <person name="Stewart B.J."/>
            <person name="Lyman M.G."/>
            <person name="Malfatti S.A."/>
            <person name="Rubinfeld B."/>
            <person name="Courtot M."/>
            <person name="Singh J."/>
            <person name="Dalgard C.L."/>
            <person name="Hamilton T."/>
            <person name="Frey K.G."/>
            <person name="Gunde-Cimerman N."/>
            <person name="Dugan L."/>
            <person name="Daly M.J."/>
        </authorList>
    </citation>
    <scope>NUCLEOTIDE SEQUENCE [LARGE SCALE GENOMIC DNA]</scope>
    <source>
        <strain evidence="4 5">MD1149</strain>
    </source>
</reference>
<dbReference type="Gene3D" id="1.10.472.10">
    <property type="entry name" value="Cyclin-like"/>
    <property type="match status" value="2"/>
</dbReference>
<dbReference type="AlphaFoldDB" id="A0A2S5BIV4"/>
<keyword evidence="5" id="KW-1185">Reference proteome</keyword>
<organism evidence="4 5">
    <name type="scientific">Rhodotorula taiwanensis</name>
    <dbReference type="NCBI Taxonomy" id="741276"/>
    <lineage>
        <taxon>Eukaryota</taxon>
        <taxon>Fungi</taxon>
        <taxon>Dikarya</taxon>
        <taxon>Basidiomycota</taxon>
        <taxon>Pucciniomycotina</taxon>
        <taxon>Microbotryomycetes</taxon>
        <taxon>Sporidiobolales</taxon>
        <taxon>Sporidiobolaceae</taxon>
        <taxon>Rhodotorula</taxon>
    </lineage>
</organism>
<comment type="caution">
    <text evidence="4">The sequence shown here is derived from an EMBL/GenBank/DDBJ whole genome shotgun (WGS) entry which is preliminary data.</text>
</comment>
<dbReference type="Proteomes" id="UP000237144">
    <property type="component" value="Unassembled WGS sequence"/>
</dbReference>
<comment type="similarity">
    <text evidence="1">Belongs to the cyclin family.</text>
</comment>
<sequence>MSLLGVPPPELELASTPAPLAVVRQYRAYYSPVELSHLVHLQALHPGQPHKHLSDHRIHLYRQLAAGYIERVANRLGLQVPSSLLALDFVKLTYSPHSPRRTIATAQKLYHRFHLHFPLVEFPYQDVSLAALLVASKLEDTLKKLRDIQVAAWQVQNLLDGGNGAGEGDPAAQEAHRPHLIGIERLILQTICFNLNLHRPLTAPASSTAAATPLSGTLNDDPLTGAGAGRDPDADSILAAASSLTTGDAFRTLFRLGAALPSLPLPLTAVAVPPTSSSEEPALKLLTRLAFLLLTDVHRTLAPLSFPPHTCAAACLWLAGYLLGAALATGRGGLEGADGRGDDEEEEPPVWEPEMEQRWAATCESDPRDLGEIAQTLLDLLISLCPPPPLSSSLTQSGNASTGSPHSSLASPSEPASANLATVAAAAGGSKPNPSATSITSDREKHLLAAGCPNAFSHPALMPSPSSSSAAAAGLSSTLGRNAAMGGAGIGTTKYLGVDELMRVKIRVRKASKRLEVEAVQEGASSGEKRPREPASTTTGPDSAIKTNVAAAAAAADEDESTVALKRSRRWTNVDAGLADVGRIRDERDLKDRIRAEERAERQQLKEADANSGLAASSTGGEGENGAQVAQVAQAATMSGMTEEEREKERRERRERLKPGSVRYRF</sequence>
<feature type="compositionally biased region" description="Low complexity" evidence="2">
    <location>
        <begin position="400"/>
        <end position="417"/>
    </location>
</feature>
<evidence type="ECO:0000256" key="1">
    <source>
        <dbReference type="RuleBase" id="RU000383"/>
    </source>
</evidence>
<feature type="compositionally biased region" description="Low complexity" evidence="2">
    <location>
        <begin position="627"/>
        <end position="636"/>
    </location>
</feature>
<feature type="compositionally biased region" description="Low complexity" evidence="2">
    <location>
        <begin position="208"/>
        <end position="218"/>
    </location>
</feature>
<proteinExistence type="inferred from homology"/>
<feature type="region of interest" description="Disordered" evidence="2">
    <location>
        <begin position="392"/>
        <end position="417"/>
    </location>
</feature>
<gene>
    <name evidence="4" type="ORF">BMF94_0289</name>
</gene>
<evidence type="ECO:0000259" key="3">
    <source>
        <dbReference type="SMART" id="SM00385"/>
    </source>
</evidence>
<dbReference type="GO" id="GO:0016538">
    <property type="term" value="F:cyclin-dependent protein serine/threonine kinase regulator activity"/>
    <property type="evidence" value="ECO:0007669"/>
    <property type="project" value="InterPro"/>
</dbReference>
<dbReference type="InterPro" id="IPR013763">
    <property type="entry name" value="Cyclin-like_dom"/>
</dbReference>
<dbReference type="STRING" id="741276.A0A2S5BIV4"/>
<dbReference type="SUPFAM" id="SSF47954">
    <property type="entry name" value="Cyclin-like"/>
    <property type="match status" value="2"/>
</dbReference>
<feature type="compositionally biased region" description="Basic and acidic residues" evidence="2">
    <location>
        <begin position="643"/>
        <end position="658"/>
    </location>
</feature>
<dbReference type="InterPro" id="IPR006671">
    <property type="entry name" value="Cyclin_N"/>
</dbReference>
<name>A0A2S5BIV4_9BASI</name>
<dbReference type="EMBL" id="PJQD01000002">
    <property type="protein sequence ID" value="POY76697.1"/>
    <property type="molecule type" value="Genomic_DNA"/>
</dbReference>
<feature type="region of interest" description="Disordered" evidence="2">
    <location>
        <begin position="208"/>
        <end position="229"/>
    </location>
</feature>